<reference evidence="1" key="2">
    <citation type="journal article" date="2015" name="Fish Shellfish Immunol.">
        <title>Early steps in the European eel (Anguilla anguilla)-Vibrio vulnificus interaction in the gills: Role of the RtxA13 toxin.</title>
        <authorList>
            <person name="Callol A."/>
            <person name="Pajuelo D."/>
            <person name="Ebbesson L."/>
            <person name="Teles M."/>
            <person name="MacKenzie S."/>
            <person name="Amaro C."/>
        </authorList>
    </citation>
    <scope>NUCLEOTIDE SEQUENCE</scope>
</reference>
<evidence type="ECO:0000313" key="1">
    <source>
        <dbReference type="EMBL" id="JAH41889.1"/>
    </source>
</evidence>
<organism evidence="1">
    <name type="scientific">Anguilla anguilla</name>
    <name type="common">European freshwater eel</name>
    <name type="synonym">Muraena anguilla</name>
    <dbReference type="NCBI Taxonomy" id="7936"/>
    <lineage>
        <taxon>Eukaryota</taxon>
        <taxon>Metazoa</taxon>
        <taxon>Chordata</taxon>
        <taxon>Craniata</taxon>
        <taxon>Vertebrata</taxon>
        <taxon>Euteleostomi</taxon>
        <taxon>Actinopterygii</taxon>
        <taxon>Neopterygii</taxon>
        <taxon>Teleostei</taxon>
        <taxon>Anguilliformes</taxon>
        <taxon>Anguillidae</taxon>
        <taxon>Anguilla</taxon>
    </lineage>
</organism>
<dbReference type="EMBL" id="GBXM01066688">
    <property type="protein sequence ID" value="JAH41889.1"/>
    <property type="molecule type" value="Transcribed_RNA"/>
</dbReference>
<dbReference type="AlphaFoldDB" id="A0A0E9SKI6"/>
<accession>A0A0E9SKI6</accession>
<proteinExistence type="predicted"/>
<protein>
    <submittedName>
        <fullName evidence="1">Uncharacterized protein</fullName>
    </submittedName>
</protein>
<reference evidence="1" key="1">
    <citation type="submission" date="2014-11" db="EMBL/GenBank/DDBJ databases">
        <authorList>
            <person name="Amaro Gonzalez C."/>
        </authorList>
    </citation>
    <scope>NUCLEOTIDE SEQUENCE</scope>
</reference>
<sequence length="41" mass="5148">MQPRIYCNNFYPSYKRRPTRNWRRRTECSRRTQCCSSSTRT</sequence>
<name>A0A0E9SKI6_ANGAN</name>